<dbReference type="PANTHER" id="PTHR36933">
    <property type="entry name" value="SLL0788 PROTEIN"/>
    <property type="match status" value="1"/>
</dbReference>
<dbReference type="InterPro" id="IPR005183">
    <property type="entry name" value="DUF305_CopM-like"/>
</dbReference>
<dbReference type="Gene3D" id="1.20.1260.10">
    <property type="match status" value="1"/>
</dbReference>
<organism evidence="2 3">
    <name type="scientific">Fodinibius salicampi</name>
    <dbReference type="NCBI Taxonomy" id="1920655"/>
    <lineage>
        <taxon>Bacteria</taxon>
        <taxon>Pseudomonadati</taxon>
        <taxon>Balneolota</taxon>
        <taxon>Balneolia</taxon>
        <taxon>Balneolales</taxon>
        <taxon>Balneolaceae</taxon>
        <taxon>Fodinibius</taxon>
    </lineage>
</organism>
<dbReference type="RefSeq" id="WP_265788385.1">
    <property type="nucleotide sequence ID" value="NZ_BAABRS010000001.1"/>
</dbReference>
<reference evidence="2 3" key="1">
    <citation type="submission" date="2021-11" db="EMBL/GenBank/DDBJ databases">
        <title>Aliifidinibius sp. nov., a new bacterium isolated from saline soil.</title>
        <authorList>
            <person name="Galisteo C."/>
            <person name="De La Haba R."/>
            <person name="Sanchez-Porro C."/>
            <person name="Ventosa A."/>
        </authorList>
    </citation>
    <scope>NUCLEOTIDE SEQUENCE [LARGE SCALE GENOMIC DNA]</scope>
    <source>
        <strain evidence="2 3">KACC 190600</strain>
    </source>
</reference>
<comment type="caution">
    <text evidence="2">The sequence shown here is derived from an EMBL/GenBank/DDBJ whole genome shotgun (WGS) entry which is preliminary data.</text>
</comment>
<sequence>MFNSNIRVLFPFKIVAVLLLFIGTVSCKSTESTKSDETASSSNKSELEELYWEKVEQSRMDFTEADVKFMRGMIAHHAQALIMSRLAPENNAGAAVQRLAARIINAQKDEIASMQQWLRDRDQPAPKIQIEGLDLYIEIDNEPFTSYKKMPGVLSQQKLEELAKAKGTEFDRLFLKYMIEHHAGAVHMVDNLFGTDGAAQDEQAFRLASDIQVDQRTEIDRMQLMLDDLPESG</sequence>
<dbReference type="Proteomes" id="UP001207337">
    <property type="component" value="Unassembled WGS sequence"/>
</dbReference>
<dbReference type="PROSITE" id="PS51257">
    <property type="entry name" value="PROKAR_LIPOPROTEIN"/>
    <property type="match status" value="1"/>
</dbReference>
<dbReference type="Pfam" id="PF03713">
    <property type="entry name" value="DUF305"/>
    <property type="match status" value="1"/>
</dbReference>
<accession>A0ABT3PX62</accession>
<gene>
    <name evidence="2" type="ORF">LQ318_05895</name>
</gene>
<protein>
    <submittedName>
        <fullName evidence="2">DUF305 domain-containing protein</fullName>
    </submittedName>
</protein>
<feature type="domain" description="DUF305" evidence="1">
    <location>
        <begin position="66"/>
        <end position="226"/>
    </location>
</feature>
<proteinExistence type="predicted"/>
<dbReference type="EMBL" id="JAJNDC010000001">
    <property type="protein sequence ID" value="MCW9712434.1"/>
    <property type="molecule type" value="Genomic_DNA"/>
</dbReference>
<dbReference type="InterPro" id="IPR012347">
    <property type="entry name" value="Ferritin-like"/>
</dbReference>
<evidence type="ECO:0000313" key="3">
    <source>
        <dbReference type="Proteomes" id="UP001207337"/>
    </source>
</evidence>
<name>A0ABT3PX62_9BACT</name>
<dbReference type="PANTHER" id="PTHR36933:SF1">
    <property type="entry name" value="SLL0788 PROTEIN"/>
    <property type="match status" value="1"/>
</dbReference>
<evidence type="ECO:0000259" key="1">
    <source>
        <dbReference type="Pfam" id="PF03713"/>
    </source>
</evidence>
<evidence type="ECO:0000313" key="2">
    <source>
        <dbReference type="EMBL" id="MCW9712434.1"/>
    </source>
</evidence>
<keyword evidence="3" id="KW-1185">Reference proteome</keyword>